<organism evidence="1 2">
    <name type="scientific">Nonomuraea aridisoli</name>
    <dbReference type="NCBI Taxonomy" id="2070368"/>
    <lineage>
        <taxon>Bacteria</taxon>
        <taxon>Bacillati</taxon>
        <taxon>Actinomycetota</taxon>
        <taxon>Actinomycetes</taxon>
        <taxon>Streptosporangiales</taxon>
        <taxon>Streptosporangiaceae</taxon>
        <taxon>Nonomuraea</taxon>
    </lineage>
</organism>
<reference evidence="1 2" key="1">
    <citation type="submission" date="2018-01" db="EMBL/GenBank/DDBJ databases">
        <title>Draft genome sequence of Nonomuraea sp. KC333.</title>
        <authorList>
            <person name="Sahin N."/>
            <person name="Saygin H."/>
            <person name="Ay H."/>
        </authorList>
    </citation>
    <scope>NUCLEOTIDE SEQUENCE [LARGE SCALE GENOMIC DNA]</scope>
    <source>
        <strain evidence="1 2">KC333</strain>
    </source>
</reference>
<gene>
    <name evidence="1" type="ORF">C1J01_38025</name>
</gene>
<dbReference type="EMBL" id="POUD01000252">
    <property type="protein sequence ID" value="PZG09153.1"/>
    <property type="molecule type" value="Genomic_DNA"/>
</dbReference>
<accession>A0A2W2DE23</accession>
<dbReference type="Proteomes" id="UP000249304">
    <property type="component" value="Unassembled WGS sequence"/>
</dbReference>
<evidence type="ECO:0000313" key="1">
    <source>
        <dbReference type="EMBL" id="PZG09153.1"/>
    </source>
</evidence>
<name>A0A2W2DE23_9ACTN</name>
<sequence>MDTFDVILAARSNRDLKPEEFERQVAMIRPLMDWDAAASTWRSRLSGSRPQHVTEVINTLFEAARVYGTAVTMQVVPAQEADRAATPD</sequence>
<keyword evidence="2" id="KW-1185">Reference proteome</keyword>
<protein>
    <submittedName>
        <fullName evidence="1">Uncharacterized protein</fullName>
    </submittedName>
</protein>
<evidence type="ECO:0000313" key="2">
    <source>
        <dbReference type="Proteomes" id="UP000249304"/>
    </source>
</evidence>
<dbReference type="RefSeq" id="WP_111183820.1">
    <property type="nucleotide sequence ID" value="NZ_POUD01000252.1"/>
</dbReference>
<comment type="caution">
    <text evidence="1">The sequence shown here is derived from an EMBL/GenBank/DDBJ whole genome shotgun (WGS) entry which is preliminary data.</text>
</comment>
<dbReference type="OrthoDB" id="3537166at2"/>
<dbReference type="AlphaFoldDB" id="A0A2W2DE23"/>
<proteinExistence type="predicted"/>